<reference evidence="1" key="2">
    <citation type="submission" date="2020-09" db="EMBL/GenBank/DDBJ databases">
        <authorList>
            <person name="Sun Q."/>
            <person name="Zhou Y."/>
        </authorList>
    </citation>
    <scope>NUCLEOTIDE SEQUENCE</scope>
    <source>
        <strain evidence="1">CGMCC 4.7312</strain>
    </source>
</reference>
<organism evidence="1 2">
    <name type="scientific">Micromonospora sonchi</name>
    <dbReference type="NCBI Taxonomy" id="1763543"/>
    <lineage>
        <taxon>Bacteria</taxon>
        <taxon>Bacillati</taxon>
        <taxon>Actinomycetota</taxon>
        <taxon>Actinomycetes</taxon>
        <taxon>Micromonosporales</taxon>
        <taxon>Micromonosporaceae</taxon>
        <taxon>Micromonospora</taxon>
    </lineage>
</organism>
<dbReference type="RefSeq" id="WP_189040331.1">
    <property type="nucleotide sequence ID" value="NZ_BMNB01000001.1"/>
</dbReference>
<gene>
    <name evidence="1" type="ORF">GCM10011608_02440</name>
</gene>
<accession>A0A917TF44</accession>
<comment type="caution">
    <text evidence="1">The sequence shown here is derived from an EMBL/GenBank/DDBJ whole genome shotgun (WGS) entry which is preliminary data.</text>
</comment>
<dbReference type="EMBL" id="BMNB01000001">
    <property type="protein sequence ID" value="GGM21291.1"/>
    <property type="molecule type" value="Genomic_DNA"/>
</dbReference>
<evidence type="ECO:0000313" key="2">
    <source>
        <dbReference type="Proteomes" id="UP000608890"/>
    </source>
</evidence>
<dbReference type="AlphaFoldDB" id="A0A917TF44"/>
<dbReference type="Proteomes" id="UP000608890">
    <property type="component" value="Unassembled WGS sequence"/>
</dbReference>
<name>A0A917TF44_9ACTN</name>
<reference evidence="1" key="1">
    <citation type="journal article" date="2014" name="Int. J. Syst. Evol. Microbiol.">
        <title>Complete genome sequence of Corynebacterium casei LMG S-19264T (=DSM 44701T), isolated from a smear-ripened cheese.</title>
        <authorList>
            <consortium name="US DOE Joint Genome Institute (JGI-PGF)"/>
            <person name="Walter F."/>
            <person name="Albersmeier A."/>
            <person name="Kalinowski J."/>
            <person name="Ruckert C."/>
        </authorList>
    </citation>
    <scope>NUCLEOTIDE SEQUENCE</scope>
    <source>
        <strain evidence="1">CGMCC 4.7312</strain>
    </source>
</reference>
<keyword evidence="2" id="KW-1185">Reference proteome</keyword>
<sequence length="171" mass="18099">MDPVAIATLAGPTLGAVVQFLCTKLGGALERRDAVVSEGETRFVLGYEGPISPNEAAYTVDRITSLKSTADVLDVYREHPEIIKPKDARLAAAIVSACEGLREIYGLNIRLAETGSDGVKLTQELGDVERPITGVRASEIRKGANLDVRQSAVRVRGKGSLIGLEIEGGIG</sequence>
<proteinExistence type="predicted"/>
<evidence type="ECO:0000313" key="1">
    <source>
        <dbReference type="EMBL" id="GGM21291.1"/>
    </source>
</evidence>
<protein>
    <submittedName>
        <fullName evidence="1">Uncharacterized protein</fullName>
    </submittedName>
</protein>